<evidence type="ECO:0000313" key="3">
    <source>
        <dbReference type="Proteomes" id="UP001523369"/>
    </source>
</evidence>
<dbReference type="InterPro" id="IPR041698">
    <property type="entry name" value="Methyltransf_25"/>
</dbReference>
<gene>
    <name evidence="2" type="ORF">M1L60_13855</name>
</gene>
<dbReference type="Proteomes" id="UP001523369">
    <property type="component" value="Unassembled WGS sequence"/>
</dbReference>
<name>A0ABT1DPK1_9ACTN</name>
<keyword evidence="3" id="KW-1185">Reference proteome</keyword>
<dbReference type="InterPro" id="IPR050508">
    <property type="entry name" value="Methyltransf_Superfamily"/>
</dbReference>
<dbReference type="RefSeq" id="WP_253237798.1">
    <property type="nucleotide sequence ID" value="NZ_JAMYJR010000013.1"/>
</dbReference>
<proteinExistence type="predicted"/>
<keyword evidence="2" id="KW-0489">Methyltransferase</keyword>
<dbReference type="GO" id="GO:0032259">
    <property type="term" value="P:methylation"/>
    <property type="evidence" value="ECO:0007669"/>
    <property type="project" value="UniProtKB-KW"/>
</dbReference>
<dbReference type="PANTHER" id="PTHR42912">
    <property type="entry name" value="METHYLTRANSFERASE"/>
    <property type="match status" value="1"/>
</dbReference>
<reference evidence="2 3" key="1">
    <citation type="submission" date="2022-06" db="EMBL/GenBank/DDBJ databases">
        <title>New Species of the Genus Actinoplanes, ActinopZanes ferrugineus.</title>
        <authorList>
            <person name="Ding P."/>
        </authorList>
    </citation>
    <scope>NUCLEOTIDE SEQUENCE [LARGE SCALE GENOMIC DNA]</scope>
    <source>
        <strain evidence="2 3">TRM88003</strain>
    </source>
</reference>
<dbReference type="InterPro" id="IPR029063">
    <property type="entry name" value="SAM-dependent_MTases_sf"/>
</dbReference>
<feature type="domain" description="Methyltransferase" evidence="1">
    <location>
        <begin position="38"/>
        <end position="125"/>
    </location>
</feature>
<dbReference type="CDD" id="cd02440">
    <property type="entry name" value="AdoMet_MTases"/>
    <property type="match status" value="1"/>
</dbReference>
<comment type="caution">
    <text evidence="2">The sequence shown here is derived from an EMBL/GenBank/DDBJ whole genome shotgun (WGS) entry which is preliminary data.</text>
</comment>
<dbReference type="SUPFAM" id="SSF53335">
    <property type="entry name" value="S-adenosyl-L-methionine-dependent methyltransferases"/>
    <property type="match status" value="1"/>
</dbReference>
<evidence type="ECO:0000313" key="2">
    <source>
        <dbReference type="EMBL" id="MCO8271676.1"/>
    </source>
</evidence>
<sequence length="199" mass="21362">MTAEEFWEKQYRAHQAWGGRANPLLVEVASPLTPGTALDLGCGAGGDAVWLARRGWQVTAVDISPTAVDKVRGHGLPITAEQHDLAQTFPSGTFDLISAQYFQTPLPLDRAQVLRTAAHALHPGGRLLVVDHGSIAPWSWNQDPDTHFPTPTEVAAELALDPAQFAVARADRPQREATGPGGRTAQVTDNVLIIRRAAA</sequence>
<accession>A0ABT1DPK1</accession>
<organism evidence="2 3">
    <name type="scientific">Paractinoplanes aksuensis</name>
    <dbReference type="NCBI Taxonomy" id="2939490"/>
    <lineage>
        <taxon>Bacteria</taxon>
        <taxon>Bacillati</taxon>
        <taxon>Actinomycetota</taxon>
        <taxon>Actinomycetes</taxon>
        <taxon>Micromonosporales</taxon>
        <taxon>Micromonosporaceae</taxon>
        <taxon>Paractinoplanes</taxon>
    </lineage>
</organism>
<dbReference type="GO" id="GO:0008168">
    <property type="term" value="F:methyltransferase activity"/>
    <property type="evidence" value="ECO:0007669"/>
    <property type="project" value="UniProtKB-KW"/>
</dbReference>
<dbReference type="Gene3D" id="3.40.50.150">
    <property type="entry name" value="Vaccinia Virus protein VP39"/>
    <property type="match status" value="1"/>
</dbReference>
<dbReference type="EMBL" id="JAMYJR010000013">
    <property type="protein sequence ID" value="MCO8271676.1"/>
    <property type="molecule type" value="Genomic_DNA"/>
</dbReference>
<dbReference type="Pfam" id="PF13649">
    <property type="entry name" value="Methyltransf_25"/>
    <property type="match status" value="1"/>
</dbReference>
<evidence type="ECO:0000259" key="1">
    <source>
        <dbReference type="Pfam" id="PF13649"/>
    </source>
</evidence>
<keyword evidence="2" id="KW-0808">Transferase</keyword>
<protein>
    <submittedName>
        <fullName evidence="2">Methyltransferase domain-containing protein</fullName>
    </submittedName>
</protein>